<evidence type="ECO:0000313" key="2">
    <source>
        <dbReference type="Proteomes" id="UP001519289"/>
    </source>
</evidence>
<name>A0ABS4JNM4_9FIRM</name>
<sequence length="196" mass="20645">MNRKLITGWLLIALGLVQAGGGIMLAMAAAPGEPELADPNLVRIHVIAHSDDEADQALKLDVRDAVLDRLRPALAGAGSREAAEEVIRSLLGELEGAAAAVIAEQGFTYPVRAELGSFDFPGKAYDGLYLPAGRYRALRILIGDAAGANFWCLVYPSFCYTIREVQAPAAGPGRRPDPFGVVDAGGAMPCQCVCPL</sequence>
<evidence type="ECO:0000313" key="1">
    <source>
        <dbReference type="EMBL" id="MBP2017143.1"/>
    </source>
</evidence>
<gene>
    <name evidence="1" type="ORF">J2Z79_000517</name>
</gene>
<organism evidence="1 2">
    <name type="scientific">Symbiobacterium terraclitae</name>
    <dbReference type="NCBI Taxonomy" id="557451"/>
    <lineage>
        <taxon>Bacteria</taxon>
        <taxon>Bacillati</taxon>
        <taxon>Bacillota</taxon>
        <taxon>Clostridia</taxon>
        <taxon>Eubacteriales</taxon>
        <taxon>Symbiobacteriaceae</taxon>
        <taxon>Symbiobacterium</taxon>
    </lineage>
</organism>
<reference evidence="1 2" key="1">
    <citation type="submission" date="2021-03" db="EMBL/GenBank/DDBJ databases">
        <title>Genomic Encyclopedia of Type Strains, Phase IV (KMG-IV): sequencing the most valuable type-strain genomes for metagenomic binning, comparative biology and taxonomic classification.</title>
        <authorList>
            <person name="Goeker M."/>
        </authorList>
    </citation>
    <scope>NUCLEOTIDE SEQUENCE [LARGE SCALE GENOMIC DNA]</scope>
    <source>
        <strain evidence="1 2">DSM 27138</strain>
    </source>
</reference>
<dbReference type="NCBIfam" id="TIGR02837">
    <property type="entry name" value="spore_II_R"/>
    <property type="match status" value="1"/>
</dbReference>
<proteinExistence type="predicted"/>
<comment type="caution">
    <text evidence="1">The sequence shown here is derived from an EMBL/GenBank/DDBJ whole genome shotgun (WGS) entry which is preliminary data.</text>
</comment>
<dbReference type="Proteomes" id="UP001519289">
    <property type="component" value="Unassembled WGS sequence"/>
</dbReference>
<dbReference type="InterPro" id="IPR014202">
    <property type="entry name" value="Spore_II_R"/>
</dbReference>
<keyword evidence="2" id="KW-1185">Reference proteome</keyword>
<dbReference type="RefSeq" id="WP_209465296.1">
    <property type="nucleotide sequence ID" value="NZ_JAGGLG010000003.1"/>
</dbReference>
<dbReference type="EMBL" id="JAGGLG010000003">
    <property type="protein sequence ID" value="MBP2017143.1"/>
    <property type="molecule type" value="Genomic_DNA"/>
</dbReference>
<dbReference type="Pfam" id="PF09551">
    <property type="entry name" value="Spore_II_R"/>
    <property type="match status" value="1"/>
</dbReference>
<accession>A0ABS4JNM4</accession>
<protein>
    <submittedName>
        <fullName evidence="1">Stage II sporulation protein R</fullName>
    </submittedName>
</protein>